<evidence type="ECO:0000313" key="14">
    <source>
        <dbReference type="Proteomes" id="UP000035062"/>
    </source>
</evidence>
<evidence type="ECO:0000256" key="4">
    <source>
        <dbReference type="ARBA" id="ARBA00022692"/>
    </source>
</evidence>
<comment type="function">
    <text evidence="12">Fluoride-specific ion channel. Important for reducing fluoride concentration in the cell, thus reducing its toxicity.</text>
</comment>
<keyword evidence="8 12" id="KW-0472">Membrane</keyword>
<dbReference type="eggNOG" id="COG0239">
    <property type="taxonomic scope" value="Bacteria"/>
</dbReference>
<dbReference type="STRING" id="1195246.AGRI_02183"/>
<feature type="transmembrane region" description="Helical" evidence="12">
    <location>
        <begin position="72"/>
        <end position="94"/>
    </location>
</feature>
<keyword evidence="12" id="KW-0813">Transport</keyword>
<dbReference type="AlphaFoldDB" id="I9DVM9"/>
<keyword evidence="12" id="KW-0479">Metal-binding</keyword>
<feature type="transmembrane region" description="Helical" evidence="12">
    <location>
        <begin position="34"/>
        <end position="56"/>
    </location>
</feature>
<keyword evidence="6 12" id="KW-0915">Sodium</keyword>
<dbReference type="InterPro" id="IPR003691">
    <property type="entry name" value="FluC"/>
</dbReference>
<accession>I9DVM9</accession>
<comment type="catalytic activity">
    <reaction evidence="11">
        <text>fluoride(in) = fluoride(out)</text>
        <dbReference type="Rhea" id="RHEA:76159"/>
        <dbReference type="ChEBI" id="CHEBI:17051"/>
    </reaction>
    <physiologicalReaction direction="left-to-right" evidence="11">
        <dbReference type="Rhea" id="RHEA:76160"/>
    </physiologicalReaction>
</comment>
<evidence type="ECO:0000256" key="7">
    <source>
        <dbReference type="ARBA" id="ARBA00023065"/>
    </source>
</evidence>
<dbReference type="EMBL" id="AKKU01000002">
    <property type="protein sequence ID" value="EIW90200.1"/>
    <property type="molecule type" value="Genomic_DNA"/>
</dbReference>
<keyword evidence="5 12" id="KW-1133">Transmembrane helix</keyword>
<organism evidence="13 14">
    <name type="scientific">Alishewanella agri BL06</name>
    <dbReference type="NCBI Taxonomy" id="1195246"/>
    <lineage>
        <taxon>Bacteria</taxon>
        <taxon>Pseudomonadati</taxon>
        <taxon>Pseudomonadota</taxon>
        <taxon>Gammaproteobacteria</taxon>
        <taxon>Alteromonadales</taxon>
        <taxon>Alteromonadaceae</taxon>
        <taxon>Alishewanella</taxon>
    </lineage>
</organism>
<evidence type="ECO:0000256" key="1">
    <source>
        <dbReference type="ARBA" id="ARBA00004651"/>
    </source>
</evidence>
<protein>
    <recommendedName>
        <fullName evidence="12">Fluoride-specific ion channel FluC</fullName>
    </recommendedName>
</protein>
<comment type="activity regulation">
    <text evidence="12">Na(+) is not transported, but it plays an essential structural role and its presence is essential for fluoride channel function.</text>
</comment>
<keyword evidence="9 12" id="KW-0407">Ion channel</keyword>
<evidence type="ECO:0000256" key="6">
    <source>
        <dbReference type="ARBA" id="ARBA00023053"/>
    </source>
</evidence>
<evidence type="ECO:0000256" key="11">
    <source>
        <dbReference type="ARBA" id="ARBA00035585"/>
    </source>
</evidence>
<sequence length="132" mass="13835">MVVRLKETLAVAAGAALGSALRLALSGLLLPLAWWPVATLAVNLLGSLLIGWLALVSQPAGRYPMPAWQQQFWLSGFCGGLTTFSLFSLELLQLLTAGQLLLAAGYVLLTLIGGAALCAFGMRVAEPARVDV</sequence>
<dbReference type="PANTHER" id="PTHR28259">
    <property type="entry name" value="FLUORIDE EXPORT PROTEIN 1-RELATED"/>
    <property type="match status" value="1"/>
</dbReference>
<comment type="subcellular location">
    <subcellularLocation>
        <location evidence="1 12">Cell membrane</location>
        <topology evidence="1 12">Multi-pass membrane protein</topology>
    </subcellularLocation>
</comment>
<dbReference type="Proteomes" id="UP000035062">
    <property type="component" value="Unassembled WGS sequence"/>
</dbReference>
<feature type="binding site" evidence="12">
    <location>
        <position position="79"/>
    </location>
    <ligand>
        <name>Na(+)</name>
        <dbReference type="ChEBI" id="CHEBI:29101"/>
        <note>structural</note>
    </ligand>
</feature>
<feature type="binding site" evidence="12">
    <location>
        <position position="82"/>
    </location>
    <ligand>
        <name>Na(+)</name>
        <dbReference type="ChEBI" id="CHEBI:29101"/>
        <note>structural</note>
    </ligand>
</feature>
<evidence type="ECO:0000313" key="13">
    <source>
        <dbReference type="EMBL" id="EIW90200.1"/>
    </source>
</evidence>
<dbReference type="RefSeq" id="WP_008983390.1">
    <property type="nucleotide sequence ID" value="NZ_AKKU01000002.1"/>
</dbReference>
<evidence type="ECO:0000256" key="3">
    <source>
        <dbReference type="ARBA" id="ARBA00022519"/>
    </source>
</evidence>
<comment type="caution">
    <text evidence="13">The sequence shown here is derived from an EMBL/GenBank/DDBJ whole genome shotgun (WGS) entry which is preliminary data.</text>
</comment>
<dbReference type="GO" id="GO:0046872">
    <property type="term" value="F:metal ion binding"/>
    <property type="evidence" value="ECO:0007669"/>
    <property type="project" value="UniProtKB-KW"/>
</dbReference>
<keyword evidence="14" id="KW-1185">Reference proteome</keyword>
<evidence type="ECO:0000256" key="10">
    <source>
        <dbReference type="ARBA" id="ARBA00035120"/>
    </source>
</evidence>
<reference evidence="13 14" key="1">
    <citation type="journal article" date="2012" name="J. Bacteriol.">
        <title>Genome Sequence of Pectin-Degrading Alishewanella agri, Isolated from Landfill Soil.</title>
        <authorList>
            <person name="Kim J."/>
            <person name="Jung J."/>
            <person name="Sung J.S."/>
            <person name="Chun J."/>
            <person name="Park W."/>
        </authorList>
    </citation>
    <scope>NUCLEOTIDE SEQUENCE [LARGE SCALE GENOMIC DNA]</scope>
    <source>
        <strain evidence="13 14">BL06</strain>
    </source>
</reference>
<evidence type="ECO:0000256" key="12">
    <source>
        <dbReference type="HAMAP-Rule" id="MF_00454"/>
    </source>
</evidence>
<gene>
    <name evidence="12" type="primary">fluC</name>
    <name evidence="12" type="synonym">crcB</name>
    <name evidence="13" type="ORF">AGRI_02183</name>
</gene>
<evidence type="ECO:0000256" key="2">
    <source>
        <dbReference type="ARBA" id="ARBA00022475"/>
    </source>
</evidence>
<keyword evidence="7 12" id="KW-0406">Ion transport</keyword>
<dbReference type="PATRIC" id="fig|1195246.3.peg.425"/>
<dbReference type="PANTHER" id="PTHR28259:SF1">
    <property type="entry name" value="FLUORIDE EXPORT PROTEIN 1-RELATED"/>
    <property type="match status" value="1"/>
</dbReference>
<dbReference type="GO" id="GO:0062054">
    <property type="term" value="F:fluoride channel activity"/>
    <property type="evidence" value="ECO:0007669"/>
    <property type="project" value="UniProtKB-UniRule"/>
</dbReference>
<feature type="transmembrane region" description="Helical" evidence="12">
    <location>
        <begin position="100"/>
        <end position="120"/>
    </location>
</feature>
<name>I9DVM9_9ALTE</name>
<evidence type="ECO:0000256" key="9">
    <source>
        <dbReference type="ARBA" id="ARBA00023303"/>
    </source>
</evidence>
<proteinExistence type="inferred from homology"/>
<dbReference type="GO" id="GO:0140114">
    <property type="term" value="P:cellular detoxification of fluoride"/>
    <property type="evidence" value="ECO:0007669"/>
    <property type="project" value="UniProtKB-UniRule"/>
</dbReference>
<comment type="similarity">
    <text evidence="10 12">Belongs to the fluoride channel Fluc/FEX (TC 1.A.43) family.</text>
</comment>
<dbReference type="Pfam" id="PF02537">
    <property type="entry name" value="CRCB"/>
    <property type="match status" value="1"/>
</dbReference>
<dbReference type="HAMAP" id="MF_00454">
    <property type="entry name" value="FluC"/>
    <property type="match status" value="1"/>
</dbReference>
<keyword evidence="2 12" id="KW-1003">Cell membrane</keyword>
<keyword evidence="4 12" id="KW-0812">Transmembrane</keyword>
<evidence type="ECO:0000256" key="5">
    <source>
        <dbReference type="ARBA" id="ARBA00022989"/>
    </source>
</evidence>
<evidence type="ECO:0000256" key="8">
    <source>
        <dbReference type="ARBA" id="ARBA00023136"/>
    </source>
</evidence>
<keyword evidence="3" id="KW-0997">Cell inner membrane</keyword>
<dbReference type="GO" id="GO:0005886">
    <property type="term" value="C:plasma membrane"/>
    <property type="evidence" value="ECO:0007669"/>
    <property type="project" value="UniProtKB-SubCell"/>
</dbReference>